<comment type="caution">
    <text evidence="2">The sequence shown here is derived from an EMBL/GenBank/DDBJ whole genome shotgun (WGS) entry which is preliminary data.</text>
</comment>
<proteinExistence type="predicted"/>
<dbReference type="RefSeq" id="WP_147703490.1">
    <property type="nucleotide sequence ID" value="NZ_VDUY01000002.1"/>
</dbReference>
<dbReference type="Pfam" id="PF12276">
    <property type="entry name" value="DUF3617"/>
    <property type="match status" value="1"/>
</dbReference>
<keyword evidence="3" id="KW-1185">Reference proteome</keyword>
<gene>
    <name evidence="2" type="ORF">FHP08_06435</name>
</gene>
<accession>A0A5C8P1P6</accession>
<sequence>MTRIPAASALRAFAASAAASIALSPAGAALAQSAPALPAASGPDAGSTDYPRRTAGLWEVRSVGAQAAGLPPVRQCVGAGTDTAAHHLDRSPGRRGACEFGPFRRAGAAWLAESECRQGRTLVSTRAVVTGDLESTYRIDTLVRYDPPLAGTKREDRDALEARRLGPCLPGQAPGDVVVPGMGTLNMGIGEPRRGPRP</sequence>
<evidence type="ECO:0000313" key="3">
    <source>
        <dbReference type="Proteomes" id="UP000321548"/>
    </source>
</evidence>
<protein>
    <recommendedName>
        <fullName evidence="4">DUF3617 family protein</fullName>
    </recommendedName>
</protein>
<organism evidence="2 3">
    <name type="scientific">Zeimonas arvi</name>
    <dbReference type="NCBI Taxonomy" id="2498847"/>
    <lineage>
        <taxon>Bacteria</taxon>
        <taxon>Pseudomonadati</taxon>
        <taxon>Pseudomonadota</taxon>
        <taxon>Betaproteobacteria</taxon>
        <taxon>Burkholderiales</taxon>
        <taxon>Burkholderiaceae</taxon>
        <taxon>Zeimonas</taxon>
    </lineage>
</organism>
<dbReference type="AlphaFoldDB" id="A0A5C8P1P6"/>
<evidence type="ECO:0008006" key="4">
    <source>
        <dbReference type="Google" id="ProtNLM"/>
    </source>
</evidence>
<reference evidence="2 3" key="1">
    <citation type="submission" date="2019-06" db="EMBL/GenBank/DDBJ databases">
        <title>Quisquiliibacterium sp. nov., isolated from a maize field.</title>
        <authorList>
            <person name="Lin S.-Y."/>
            <person name="Tsai C.-F."/>
            <person name="Young C.-C."/>
        </authorList>
    </citation>
    <scope>NUCLEOTIDE SEQUENCE [LARGE SCALE GENOMIC DNA]</scope>
    <source>
        <strain evidence="2 3">CC-CFT501</strain>
    </source>
</reference>
<evidence type="ECO:0000313" key="2">
    <source>
        <dbReference type="EMBL" id="TXL67242.1"/>
    </source>
</evidence>
<dbReference type="EMBL" id="VDUY01000002">
    <property type="protein sequence ID" value="TXL67242.1"/>
    <property type="molecule type" value="Genomic_DNA"/>
</dbReference>
<feature type="signal peptide" evidence="1">
    <location>
        <begin position="1"/>
        <end position="31"/>
    </location>
</feature>
<keyword evidence="1" id="KW-0732">Signal</keyword>
<dbReference type="InterPro" id="IPR022061">
    <property type="entry name" value="DUF3617"/>
</dbReference>
<evidence type="ECO:0000256" key="1">
    <source>
        <dbReference type="SAM" id="SignalP"/>
    </source>
</evidence>
<name>A0A5C8P1P6_9BURK</name>
<dbReference type="Proteomes" id="UP000321548">
    <property type="component" value="Unassembled WGS sequence"/>
</dbReference>
<feature type="chain" id="PRO_5022966698" description="DUF3617 family protein" evidence="1">
    <location>
        <begin position="32"/>
        <end position="198"/>
    </location>
</feature>
<dbReference type="OrthoDB" id="9181580at2"/>